<dbReference type="PANTHER" id="PTHR45288:SF2">
    <property type="entry name" value="THIOREDOXIN FAMILY PROTEIN"/>
    <property type="match status" value="1"/>
</dbReference>
<dbReference type="InterPro" id="IPR004045">
    <property type="entry name" value="Glutathione_S-Trfase_N"/>
</dbReference>
<dbReference type="InterPro" id="IPR036249">
    <property type="entry name" value="Thioredoxin-like_sf"/>
</dbReference>
<sequence length="319" mass="36009">MHHVNWVEVCKPKMEGGFGINHITKWNPASCGARLWELASHTPSMWADWIKKRYLRKATVEDLDHIALQCSYSRYILVSLLKALLIRNSHIVSSTTTVKWVPLDPLWVKANSDGSLSEERGGYGALLRDDKGEFLMGVAGQVYPCPKGSVRHREVVRCIGGKDQFPFLVDPNTGISMYESGDIVKYLFQQYAHGKNPSTGLLESTLFTGWMPTILRVGRGMSLWERAPVEPPLQKLELFSVENNPFARIVREALCEFELPYILYNVGEGSSKTESLLQLSGSRKVPYLIDPNTETQLGDYKKILSYLFETYSASNKMPS</sequence>
<reference evidence="2" key="1">
    <citation type="journal article" date="2023" name="Nat. Commun.">
        <title>Diploid and tetraploid genomes of Acorus and the evolution of monocots.</title>
        <authorList>
            <person name="Ma L."/>
            <person name="Liu K.W."/>
            <person name="Li Z."/>
            <person name="Hsiao Y.Y."/>
            <person name="Qi Y."/>
            <person name="Fu T."/>
            <person name="Tang G.D."/>
            <person name="Zhang D."/>
            <person name="Sun W.H."/>
            <person name="Liu D.K."/>
            <person name="Li Y."/>
            <person name="Chen G.Z."/>
            <person name="Liu X.D."/>
            <person name="Liao X.Y."/>
            <person name="Jiang Y.T."/>
            <person name="Yu X."/>
            <person name="Hao Y."/>
            <person name="Huang J."/>
            <person name="Zhao X.W."/>
            <person name="Ke S."/>
            <person name="Chen Y.Y."/>
            <person name="Wu W.L."/>
            <person name="Hsu J.L."/>
            <person name="Lin Y.F."/>
            <person name="Huang M.D."/>
            <person name="Li C.Y."/>
            <person name="Huang L."/>
            <person name="Wang Z.W."/>
            <person name="Zhao X."/>
            <person name="Zhong W.Y."/>
            <person name="Peng D.H."/>
            <person name="Ahmad S."/>
            <person name="Lan S."/>
            <person name="Zhang J.S."/>
            <person name="Tsai W.C."/>
            <person name="Van de Peer Y."/>
            <person name="Liu Z.J."/>
        </authorList>
    </citation>
    <scope>NUCLEOTIDE SEQUENCE</scope>
    <source>
        <strain evidence="2">CP</strain>
    </source>
</reference>
<reference evidence="2" key="2">
    <citation type="submission" date="2023-06" db="EMBL/GenBank/DDBJ databases">
        <authorList>
            <person name="Ma L."/>
            <person name="Liu K.-W."/>
            <person name="Li Z."/>
            <person name="Hsiao Y.-Y."/>
            <person name="Qi Y."/>
            <person name="Fu T."/>
            <person name="Tang G."/>
            <person name="Zhang D."/>
            <person name="Sun W.-H."/>
            <person name="Liu D.-K."/>
            <person name="Li Y."/>
            <person name="Chen G.-Z."/>
            <person name="Liu X.-D."/>
            <person name="Liao X.-Y."/>
            <person name="Jiang Y.-T."/>
            <person name="Yu X."/>
            <person name="Hao Y."/>
            <person name="Huang J."/>
            <person name="Zhao X.-W."/>
            <person name="Ke S."/>
            <person name="Chen Y.-Y."/>
            <person name="Wu W.-L."/>
            <person name="Hsu J.-L."/>
            <person name="Lin Y.-F."/>
            <person name="Huang M.-D."/>
            <person name="Li C.-Y."/>
            <person name="Huang L."/>
            <person name="Wang Z.-W."/>
            <person name="Zhao X."/>
            <person name="Zhong W.-Y."/>
            <person name="Peng D.-H."/>
            <person name="Ahmad S."/>
            <person name="Lan S."/>
            <person name="Zhang J.-S."/>
            <person name="Tsai W.-C."/>
            <person name="Van De Peer Y."/>
            <person name="Liu Z.-J."/>
        </authorList>
    </citation>
    <scope>NUCLEOTIDE SEQUENCE</scope>
    <source>
        <strain evidence="2">CP</strain>
        <tissue evidence="2">Leaves</tissue>
    </source>
</reference>
<protein>
    <recommendedName>
        <fullName evidence="1">GST N-terminal domain-containing protein</fullName>
    </recommendedName>
</protein>
<comment type="caution">
    <text evidence="2">The sequence shown here is derived from an EMBL/GenBank/DDBJ whole genome shotgun (WGS) entry which is preliminary data.</text>
</comment>
<feature type="domain" description="GST N-terminal" evidence="1">
    <location>
        <begin position="234"/>
        <end position="315"/>
    </location>
</feature>
<evidence type="ECO:0000313" key="3">
    <source>
        <dbReference type="Proteomes" id="UP001180020"/>
    </source>
</evidence>
<dbReference type="Gene3D" id="3.40.30.10">
    <property type="entry name" value="Glutaredoxin"/>
    <property type="match status" value="2"/>
</dbReference>
<dbReference type="Proteomes" id="UP001180020">
    <property type="component" value="Unassembled WGS sequence"/>
</dbReference>
<keyword evidence="3" id="KW-1185">Reference proteome</keyword>
<dbReference type="PROSITE" id="PS50404">
    <property type="entry name" value="GST_NTER"/>
    <property type="match status" value="1"/>
</dbReference>
<dbReference type="EMBL" id="JAUJYO010000013">
    <property type="protein sequence ID" value="KAK1300207.1"/>
    <property type="molecule type" value="Genomic_DNA"/>
</dbReference>
<evidence type="ECO:0000259" key="1">
    <source>
        <dbReference type="PROSITE" id="PS50404"/>
    </source>
</evidence>
<dbReference type="GO" id="GO:0009507">
    <property type="term" value="C:chloroplast"/>
    <property type="evidence" value="ECO:0007669"/>
    <property type="project" value="TreeGrafter"/>
</dbReference>
<dbReference type="AlphaFoldDB" id="A0AAV9DFR4"/>
<dbReference type="SUPFAM" id="SSF52833">
    <property type="entry name" value="Thioredoxin-like"/>
    <property type="match status" value="2"/>
</dbReference>
<dbReference type="Pfam" id="PF13417">
    <property type="entry name" value="GST_N_3"/>
    <property type="match status" value="2"/>
</dbReference>
<accession>A0AAV9DFR4</accession>
<dbReference type="PANTHER" id="PTHR45288">
    <property type="entry name" value="THIOREDOXIN FAMILY PROTEIN"/>
    <property type="match status" value="1"/>
</dbReference>
<evidence type="ECO:0000313" key="2">
    <source>
        <dbReference type="EMBL" id="KAK1300207.1"/>
    </source>
</evidence>
<organism evidence="2 3">
    <name type="scientific">Acorus calamus</name>
    <name type="common">Sweet flag</name>
    <dbReference type="NCBI Taxonomy" id="4465"/>
    <lineage>
        <taxon>Eukaryota</taxon>
        <taxon>Viridiplantae</taxon>
        <taxon>Streptophyta</taxon>
        <taxon>Embryophyta</taxon>
        <taxon>Tracheophyta</taxon>
        <taxon>Spermatophyta</taxon>
        <taxon>Magnoliopsida</taxon>
        <taxon>Liliopsida</taxon>
        <taxon>Acoraceae</taxon>
        <taxon>Acorus</taxon>
    </lineage>
</organism>
<proteinExistence type="predicted"/>
<gene>
    <name evidence="2" type="ORF">QJS10_CPB13g01112</name>
</gene>
<name>A0AAV9DFR4_ACOCL</name>